<feature type="transmembrane region" description="Helical" evidence="4">
    <location>
        <begin position="371"/>
        <end position="391"/>
    </location>
</feature>
<feature type="transmembrane region" description="Helical" evidence="4">
    <location>
        <begin position="218"/>
        <end position="236"/>
    </location>
</feature>
<feature type="transmembrane region" description="Helical" evidence="4">
    <location>
        <begin position="12"/>
        <end position="31"/>
    </location>
</feature>
<reference evidence="6 7" key="1">
    <citation type="journal article" date="2014" name="PLoS Genet.">
        <title>Hidden diversity in honey bee gut symbionts detected by single-cell genomics.</title>
        <authorList>
            <person name="Engel P."/>
            <person name="Stepanauskas R."/>
            <person name="Moran N."/>
        </authorList>
    </citation>
    <scope>NUCLEOTIDE SEQUENCE [LARGE SCALE GENOMIC DNA]</scope>
    <source>
        <strain evidence="6 7">SCGC AB-598-J21</strain>
    </source>
</reference>
<evidence type="ECO:0000259" key="5">
    <source>
        <dbReference type="PROSITE" id="PS50850"/>
    </source>
</evidence>
<evidence type="ECO:0000313" key="7">
    <source>
        <dbReference type="Proteomes" id="UP000027644"/>
    </source>
</evidence>
<feature type="transmembrane region" description="Helical" evidence="4">
    <location>
        <begin position="343"/>
        <end position="365"/>
    </location>
</feature>
<accession>A0A074VED1</accession>
<feature type="transmembrane region" description="Helical" evidence="4">
    <location>
        <begin position="256"/>
        <end position="274"/>
    </location>
</feature>
<dbReference type="GO" id="GO:0005886">
    <property type="term" value="C:plasma membrane"/>
    <property type="evidence" value="ECO:0007669"/>
    <property type="project" value="TreeGrafter"/>
</dbReference>
<feature type="transmembrane region" description="Helical" evidence="4">
    <location>
        <begin position="311"/>
        <end position="331"/>
    </location>
</feature>
<evidence type="ECO:0000256" key="1">
    <source>
        <dbReference type="ARBA" id="ARBA00022692"/>
    </source>
</evidence>
<proteinExistence type="predicted"/>
<feature type="transmembrane region" description="Helical" evidence="4">
    <location>
        <begin position="51"/>
        <end position="75"/>
    </location>
</feature>
<dbReference type="PANTHER" id="PTHR43129:SF1">
    <property type="entry name" value="FOSMIDOMYCIN RESISTANCE PROTEIN"/>
    <property type="match status" value="1"/>
</dbReference>
<keyword evidence="3 4" id="KW-0472">Membrane</keyword>
<evidence type="ECO:0000256" key="2">
    <source>
        <dbReference type="ARBA" id="ARBA00022989"/>
    </source>
</evidence>
<feature type="domain" description="Major facilitator superfamily (MFS) profile" evidence="5">
    <location>
        <begin position="17"/>
        <end position="397"/>
    </location>
</feature>
<gene>
    <name evidence="6" type="ORF">SASC598J21_013520</name>
</gene>
<protein>
    <submittedName>
        <fullName evidence="6">Arabinose efflux permease</fullName>
    </submittedName>
</protein>
<evidence type="ECO:0000256" key="3">
    <source>
        <dbReference type="ARBA" id="ARBA00023136"/>
    </source>
</evidence>
<evidence type="ECO:0000313" key="6">
    <source>
        <dbReference type="EMBL" id="KEQ00835.1"/>
    </source>
</evidence>
<dbReference type="InterPro" id="IPR011701">
    <property type="entry name" value="MFS"/>
</dbReference>
<dbReference type="PANTHER" id="PTHR43129">
    <property type="entry name" value="FOSMIDOMYCIN RESISTANCE PROTEIN"/>
    <property type="match status" value="1"/>
</dbReference>
<dbReference type="SUPFAM" id="SSF103473">
    <property type="entry name" value="MFS general substrate transporter"/>
    <property type="match status" value="1"/>
</dbReference>
<dbReference type="PROSITE" id="PS50850">
    <property type="entry name" value="MFS"/>
    <property type="match status" value="1"/>
</dbReference>
<dbReference type="Pfam" id="PF07690">
    <property type="entry name" value="MFS_1"/>
    <property type="match status" value="1"/>
</dbReference>
<comment type="caution">
    <text evidence="6">The sequence shown here is derived from an EMBL/GenBank/DDBJ whole genome shotgun (WGS) entry which is preliminary data.</text>
</comment>
<dbReference type="InterPro" id="IPR036259">
    <property type="entry name" value="MFS_trans_sf"/>
</dbReference>
<dbReference type="AlphaFoldDB" id="A0A074VED1"/>
<evidence type="ECO:0000256" key="4">
    <source>
        <dbReference type="SAM" id="Phobius"/>
    </source>
</evidence>
<dbReference type="Gene3D" id="1.20.1250.20">
    <property type="entry name" value="MFS general substrate transporter like domains"/>
    <property type="match status" value="2"/>
</dbReference>
<feature type="transmembrane region" description="Helical" evidence="4">
    <location>
        <begin position="172"/>
        <end position="191"/>
    </location>
</feature>
<dbReference type="CDD" id="cd17478">
    <property type="entry name" value="MFS_FsR"/>
    <property type="match status" value="1"/>
</dbReference>
<keyword evidence="2 4" id="KW-1133">Transmembrane helix</keyword>
<keyword evidence="1 4" id="KW-0812">Transmembrane</keyword>
<organism evidence="6 7">
    <name type="scientific">Snodgrassella alvi SCGC AB-598-J21</name>
    <dbReference type="NCBI Taxonomy" id="1385367"/>
    <lineage>
        <taxon>Bacteria</taxon>
        <taxon>Pseudomonadati</taxon>
        <taxon>Pseudomonadota</taxon>
        <taxon>Betaproteobacteria</taxon>
        <taxon>Neisseriales</taxon>
        <taxon>Neisseriaceae</taxon>
        <taxon>Snodgrassella</taxon>
    </lineage>
</organism>
<dbReference type="Proteomes" id="UP000027644">
    <property type="component" value="Unassembled WGS sequence"/>
</dbReference>
<dbReference type="InterPro" id="IPR020846">
    <property type="entry name" value="MFS_dom"/>
</dbReference>
<sequence length="399" mass="43466">MNQQDSQFSSNQLFLSVILMVAGAHLCNVLIQSMLTATYPLLEEKYQLSFAQVGCISLVYQLTASILQPAIGYYTDKHPKPYLLPLGMVSTTFGLCMLGLVSQFYLLLLAAAFLGVGSSTFHPEASRVARNASAGRFGLAQSAFQVGGNLGSSLGPLLVSLVVLRYNRQSNILWFIVIGVIAILLLCRISAWSARHLAANRHKAAANCILPYDKSKTVLALFILAVLIFSKFFYMASMSNYYSFYLIEKFALTKQSAVLFLFLFLACVAIGTFVGGPVGDRIGRKYVIWFSILGAAPFTLALPYANLWGTALLSCLIGLIISSAFSAIVVYAQELIPGRVGMIAGLFFGFMFGMSGIAAAVLGYVADKTSLQLIFKFCSFLPLLGILTILLPDVERYKR</sequence>
<dbReference type="GO" id="GO:0022857">
    <property type="term" value="F:transmembrane transporter activity"/>
    <property type="evidence" value="ECO:0007669"/>
    <property type="project" value="InterPro"/>
</dbReference>
<feature type="transmembrane region" description="Helical" evidence="4">
    <location>
        <begin position="286"/>
        <end position="305"/>
    </location>
</feature>
<dbReference type="EMBL" id="AVQL01000443">
    <property type="protein sequence ID" value="KEQ00835.1"/>
    <property type="molecule type" value="Genomic_DNA"/>
</dbReference>
<name>A0A074VED1_9NEIS</name>